<evidence type="ECO:0000259" key="8">
    <source>
        <dbReference type="Pfam" id="PF04545"/>
    </source>
</evidence>
<keyword evidence="4" id="KW-0238">DNA-binding</keyword>
<keyword evidence="2" id="KW-0805">Transcription regulation</keyword>
<dbReference type="Proteomes" id="UP001165042">
    <property type="component" value="Unassembled WGS sequence"/>
</dbReference>
<dbReference type="Gene3D" id="1.10.10.10">
    <property type="entry name" value="Winged helix-like DNA-binding domain superfamily/Winged helix DNA-binding domain"/>
    <property type="match status" value="1"/>
</dbReference>
<dbReference type="SUPFAM" id="SSF88946">
    <property type="entry name" value="Sigma2 domain of RNA polymerase sigma factors"/>
    <property type="match status" value="1"/>
</dbReference>
<evidence type="ECO:0000256" key="4">
    <source>
        <dbReference type="ARBA" id="ARBA00023125"/>
    </source>
</evidence>
<dbReference type="InterPro" id="IPR007630">
    <property type="entry name" value="RNA_pol_sigma70_r4"/>
</dbReference>
<dbReference type="Pfam" id="PF04545">
    <property type="entry name" value="Sigma70_r4"/>
    <property type="match status" value="1"/>
</dbReference>
<feature type="domain" description="RNA polymerase sigma-70 region 2" evidence="7">
    <location>
        <begin position="94"/>
        <end position="160"/>
    </location>
</feature>
<evidence type="ECO:0000256" key="1">
    <source>
        <dbReference type="ARBA" id="ARBA00010641"/>
    </source>
</evidence>
<sequence>MSRDTNAVPDLDGVPPALTGAPQHLGAHVSATASSSVSETAPAQLPVAQPAATRTPGTDAVFARLKSSAFHELVAASLDGDQEAIGTLFTWINPAITRYCRARIGRTGSAFSSADDVAQEILLAVLGALPRYSDDKESFLPFVYGIASHKVADYYRRSGRDRSDPVADVPDTVDHSLGPEQVTLRAEMRSRLAGLLDTLAPRQREILVLRLVVGLSAQETAAAIGLTATAVRVAQHRALTRLRGSLTATDWL</sequence>
<dbReference type="Gene3D" id="1.10.1740.10">
    <property type="match status" value="1"/>
</dbReference>
<proteinExistence type="inferred from homology"/>
<gene>
    <name evidence="9" type="ORF">Aglo03_65560</name>
</gene>
<feature type="region of interest" description="Disordered" evidence="6">
    <location>
        <begin position="1"/>
        <end position="52"/>
    </location>
</feature>
<evidence type="ECO:0000259" key="7">
    <source>
        <dbReference type="Pfam" id="PF04542"/>
    </source>
</evidence>
<organism evidence="9 10">
    <name type="scientific">Actinokineospora globicatena</name>
    <dbReference type="NCBI Taxonomy" id="103729"/>
    <lineage>
        <taxon>Bacteria</taxon>
        <taxon>Bacillati</taxon>
        <taxon>Actinomycetota</taxon>
        <taxon>Actinomycetes</taxon>
        <taxon>Pseudonocardiales</taxon>
        <taxon>Pseudonocardiaceae</taxon>
        <taxon>Actinokineospora</taxon>
    </lineage>
</organism>
<dbReference type="NCBIfam" id="TIGR02937">
    <property type="entry name" value="sigma70-ECF"/>
    <property type="match status" value="1"/>
</dbReference>
<keyword evidence="5" id="KW-0804">Transcription</keyword>
<comment type="similarity">
    <text evidence="1">Belongs to the sigma-70 factor family. ECF subfamily.</text>
</comment>
<evidence type="ECO:0000256" key="6">
    <source>
        <dbReference type="SAM" id="MobiDB-lite"/>
    </source>
</evidence>
<dbReference type="Pfam" id="PF04542">
    <property type="entry name" value="Sigma70_r2"/>
    <property type="match status" value="1"/>
</dbReference>
<keyword evidence="10" id="KW-1185">Reference proteome</keyword>
<dbReference type="GO" id="GO:0006352">
    <property type="term" value="P:DNA-templated transcription initiation"/>
    <property type="evidence" value="ECO:0007669"/>
    <property type="project" value="InterPro"/>
</dbReference>
<comment type="caution">
    <text evidence="9">The sequence shown here is derived from an EMBL/GenBank/DDBJ whole genome shotgun (WGS) entry which is preliminary data.</text>
</comment>
<dbReference type="PANTHER" id="PTHR43133:SF58">
    <property type="entry name" value="ECF RNA POLYMERASE SIGMA FACTOR SIGD"/>
    <property type="match status" value="1"/>
</dbReference>
<dbReference type="NCBIfam" id="NF007230">
    <property type="entry name" value="PRK09648.1"/>
    <property type="match status" value="1"/>
</dbReference>
<evidence type="ECO:0000256" key="3">
    <source>
        <dbReference type="ARBA" id="ARBA00023082"/>
    </source>
</evidence>
<name>A0A9W6QVM6_9PSEU</name>
<dbReference type="InterPro" id="IPR007627">
    <property type="entry name" value="RNA_pol_sigma70_r2"/>
</dbReference>
<dbReference type="InterPro" id="IPR013324">
    <property type="entry name" value="RNA_pol_sigma_r3/r4-like"/>
</dbReference>
<dbReference type="InterPro" id="IPR013325">
    <property type="entry name" value="RNA_pol_sigma_r2"/>
</dbReference>
<evidence type="ECO:0000313" key="10">
    <source>
        <dbReference type="Proteomes" id="UP001165042"/>
    </source>
</evidence>
<dbReference type="InterPro" id="IPR036388">
    <property type="entry name" value="WH-like_DNA-bd_sf"/>
</dbReference>
<accession>A0A9W6QVM6</accession>
<feature type="compositionally biased region" description="Low complexity" evidence="6">
    <location>
        <begin position="27"/>
        <end position="52"/>
    </location>
</feature>
<evidence type="ECO:0000256" key="5">
    <source>
        <dbReference type="ARBA" id="ARBA00023163"/>
    </source>
</evidence>
<dbReference type="SUPFAM" id="SSF88659">
    <property type="entry name" value="Sigma3 and sigma4 domains of RNA polymerase sigma factors"/>
    <property type="match status" value="1"/>
</dbReference>
<dbReference type="PANTHER" id="PTHR43133">
    <property type="entry name" value="RNA POLYMERASE ECF-TYPE SIGMA FACTO"/>
    <property type="match status" value="1"/>
</dbReference>
<dbReference type="GO" id="GO:0003677">
    <property type="term" value="F:DNA binding"/>
    <property type="evidence" value="ECO:0007669"/>
    <property type="project" value="UniProtKB-KW"/>
</dbReference>
<evidence type="ECO:0000313" key="9">
    <source>
        <dbReference type="EMBL" id="GLW95740.1"/>
    </source>
</evidence>
<keyword evidence="3" id="KW-0731">Sigma factor</keyword>
<dbReference type="CDD" id="cd06171">
    <property type="entry name" value="Sigma70_r4"/>
    <property type="match status" value="1"/>
</dbReference>
<dbReference type="InterPro" id="IPR014284">
    <property type="entry name" value="RNA_pol_sigma-70_dom"/>
</dbReference>
<reference evidence="9" key="1">
    <citation type="submission" date="2023-02" db="EMBL/GenBank/DDBJ databases">
        <title>Actinokineospora globicatena NBRC 15670.</title>
        <authorList>
            <person name="Ichikawa N."/>
            <person name="Sato H."/>
            <person name="Tonouchi N."/>
        </authorList>
    </citation>
    <scope>NUCLEOTIDE SEQUENCE</scope>
    <source>
        <strain evidence="9">NBRC 15670</strain>
    </source>
</reference>
<evidence type="ECO:0008006" key="11">
    <source>
        <dbReference type="Google" id="ProtNLM"/>
    </source>
</evidence>
<dbReference type="AlphaFoldDB" id="A0A9W6QVM6"/>
<evidence type="ECO:0000256" key="2">
    <source>
        <dbReference type="ARBA" id="ARBA00023015"/>
    </source>
</evidence>
<dbReference type="InterPro" id="IPR039425">
    <property type="entry name" value="RNA_pol_sigma-70-like"/>
</dbReference>
<feature type="domain" description="RNA polymerase sigma-70 region 4" evidence="8">
    <location>
        <begin position="195"/>
        <end position="243"/>
    </location>
</feature>
<protein>
    <recommendedName>
        <fullName evidence="11">RNA polymerase sigma-70 factor, ECF subfamily</fullName>
    </recommendedName>
</protein>
<dbReference type="EMBL" id="BSSD01000016">
    <property type="protein sequence ID" value="GLW95740.1"/>
    <property type="molecule type" value="Genomic_DNA"/>
</dbReference>
<dbReference type="GO" id="GO:0016987">
    <property type="term" value="F:sigma factor activity"/>
    <property type="evidence" value="ECO:0007669"/>
    <property type="project" value="UniProtKB-KW"/>
</dbReference>